<keyword evidence="1" id="KW-0548">Nucleotidyltransferase</keyword>
<reference evidence="1 2" key="1">
    <citation type="submission" date="2021-08" db="EMBL/GenBank/DDBJ databases">
        <title>Shewanella putrefaciens YZ-J, complete genome.</title>
        <authorList>
            <person name="Yi Z."/>
        </authorList>
    </citation>
    <scope>NUCLEOTIDE SEQUENCE [LARGE SCALE GENOMIC DNA]</scope>
    <source>
        <strain evidence="1 2">YZ-J</strain>
    </source>
</reference>
<dbReference type="GeneID" id="67444500"/>
<dbReference type="GO" id="GO:0003887">
    <property type="term" value="F:DNA-directed DNA polymerase activity"/>
    <property type="evidence" value="ECO:0007669"/>
    <property type="project" value="UniProtKB-EC"/>
</dbReference>
<dbReference type="Pfam" id="PF03603">
    <property type="entry name" value="DNA_III_psi"/>
    <property type="match status" value="1"/>
</dbReference>
<dbReference type="Proteomes" id="UP000827084">
    <property type="component" value="Chromosome"/>
</dbReference>
<dbReference type="RefSeq" id="WP_011788400.1">
    <property type="nucleotide sequence ID" value="NZ_BMPK01000006.1"/>
</dbReference>
<dbReference type="Gene3D" id="3.40.50.10220">
    <property type="entry name" value="DNA polymerase III, psi subunit"/>
    <property type="match status" value="1"/>
</dbReference>
<accession>A0ABX8X9S4</accession>
<dbReference type="SUPFAM" id="SSF102220">
    <property type="entry name" value="DNA polymerase III psi subunit"/>
    <property type="match status" value="1"/>
</dbReference>
<keyword evidence="1" id="KW-0808">Transferase</keyword>
<dbReference type="EC" id="2.7.7.7" evidence="1"/>
<organism evidence="1 2">
    <name type="scientific">Shewanella putrefaciens</name>
    <name type="common">Pseudomonas putrefaciens</name>
    <dbReference type="NCBI Taxonomy" id="24"/>
    <lineage>
        <taxon>Bacteria</taxon>
        <taxon>Pseudomonadati</taxon>
        <taxon>Pseudomonadota</taxon>
        <taxon>Gammaproteobacteria</taxon>
        <taxon>Alteromonadales</taxon>
        <taxon>Shewanellaceae</taxon>
        <taxon>Shewanella</taxon>
    </lineage>
</organism>
<gene>
    <name evidence="1" type="ORF">K3G22_14525</name>
</gene>
<evidence type="ECO:0000313" key="2">
    <source>
        <dbReference type="Proteomes" id="UP000827084"/>
    </source>
</evidence>
<dbReference type="InterPro" id="IPR036654">
    <property type="entry name" value="DNA_pol_III_psi_sf"/>
</dbReference>
<dbReference type="InterPro" id="IPR004615">
    <property type="entry name" value="DNA_pol_III_psi"/>
</dbReference>
<keyword evidence="2" id="KW-1185">Reference proteome</keyword>
<dbReference type="EMBL" id="CP080635">
    <property type="protein sequence ID" value="QYX71956.1"/>
    <property type="molecule type" value="Genomic_DNA"/>
</dbReference>
<evidence type="ECO:0000313" key="1">
    <source>
        <dbReference type="EMBL" id="QYX71956.1"/>
    </source>
</evidence>
<sequence>MNKSAYLEAMAITSWRIRDTKVKPYQVIWDADGALPQAQTLIEQVLELIGVTPDECDFDCQIHKGKQIIWDLRRHKVRPRTAWLVSEPLASLLVGSEAKRALWSQICQWREQHSKA</sequence>
<name>A0ABX8X9S4_SHEPU</name>
<proteinExistence type="predicted"/>
<protein>
    <submittedName>
        <fullName evidence="1">DNA polymerase III subunit psi</fullName>
        <ecNumber evidence="1">2.7.7.7</ecNumber>
    </submittedName>
</protein>